<proteinExistence type="predicted"/>
<dbReference type="EMBL" id="DVOE01000035">
    <property type="protein sequence ID" value="HIU98676.1"/>
    <property type="molecule type" value="Genomic_DNA"/>
</dbReference>
<dbReference type="CDD" id="cd04882">
    <property type="entry name" value="ACT_Bt0572_2"/>
    <property type="match status" value="1"/>
</dbReference>
<dbReference type="Pfam" id="PF19571">
    <property type="entry name" value="ACT_8"/>
    <property type="match status" value="1"/>
</dbReference>
<evidence type="ECO:0000313" key="2">
    <source>
        <dbReference type="EMBL" id="HIU98676.1"/>
    </source>
</evidence>
<dbReference type="SUPFAM" id="SSF55021">
    <property type="entry name" value="ACT-like"/>
    <property type="match status" value="2"/>
</dbReference>
<reference evidence="2" key="2">
    <citation type="journal article" date="2021" name="PeerJ">
        <title>Extensive microbial diversity within the chicken gut microbiome revealed by metagenomics and culture.</title>
        <authorList>
            <person name="Gilroy R."/>
            <person name="Ravi A."/>
            <person name="Getino M."/>
            <person name="Pursley I."/>
            <person name="Horton D.L."/>
            <person name="Alikhan N.F."/>
            <person name="Baker D."/>
            <person name="Gharbi K."/>
            <person name="Hall N."/>
            <person name="Watson M."/>
            <person name="Adriaenssens E.M."/>
            <person name="Foster-Nyarko E."/>
            <person name="Jarju S."/>
            <person name="Secka A."/>
            <person name="Antonio M."/>
            <person name="Oren A."/>
            <person name="Chaudhuri R.R."/>
            <person name="La Ragione R."/>
            <person name="Hildebrand F."/>
            <person name="Pallen M.J."/>
        </authorList>
    </citation>
    <scope>NUCLEOTIDE SEQUENCE</scope>
    <source>
        <strain evidence="2">10406</strain>
    </source>
</reference>
<name>A0A9D1SWE3_9FIRM</name>
<organism evidence="2 3">
    <name type="scientific">Candidatus Limadaptatus stercoripullorum</name>
    <dbReference type="NCBI Taxonomy" id="2840846"/>
    <lineage>
        <taxon>Bacteria</taxon>
        <taxon>Bacillati</taxon>
        <taxon>Bacillota</taxon>
        <taxon>Clostridia</taxon>
        <taxon>Eubacteriales</taxon>
        <taxon>Candidatus Limadaptatus</taxon>
    </lineage>
</organism>
<protein>
    <submittedName>
        <fullName evidence="2">ACT domain-containing protein</fullName>
    </submittedName>
</protein>
<evidence type="ECO:0000313" key="3">
    <source>
        <dbReference type="Proteomes" id="UP000886857"/>
    </source>
</evidence>
<dbReference type="InterPro" id="IPR045739">
    <property type="entry name" value="ACT_dom_pair"/>
</dbReference>
<dbReference type="Gene3D" id="3.30.2130.10">
    <property type="entry name" value="VC0802-like"/>
    <property type="match status" value="1"/>
</dbReference>
<dbReference type="PROSITE" id="PS51671">
    <property type="entry name" value="ACT"/>
    <property type="match status" value="1"/>
</dbReference>
<dbReference type="PANTHER" id="PTHR40099">
    <property type="entry name" value="ACETOLACTATE SYNTHASE, SMALL SUBUNIT"/>
    <property type="match status" value="1"/>
</dbReference>
<dbReference type="AlphaFoldDB" id="A0A9D1SWE3"/>
<comment type="caution">
    <text evidence="2">The sequence shown here is derived from an EMBL/GenBank/DDBJ whole genome shotgun (WGS) entry which is preliminary data.</text>
</comment>
<reference evidence="2" key="1">
    <citation type="submission" date="2020-10" db="EMBL/GenBank/DDBJ databases">
        <authorList>
            <person name="Gilroy R."/>
        </authorList>
    </citation>
    <scope>NUCLEOTIDE SEQUENCE</scope>
    <source>
        <strain evidence="2">10406</strain>
    </source>
</reference>
<dbReference type="Proteomes" id="UP000886857">
    <property type="component" value="Unassembled WGS sequence"/>
</dbReference>
<dbReference type="PANTHER" id="PTHR40099:SF1">
    <property type="entry name" value="ACETOLACTATE SYNTHASE, SMALL SUBUNIT"/>
    <property type="match status" value="1"/>
</dbReference>
<gene>
    <name evidence="2" type="ORF">IAC73_02395</name>
</gene>
<feature type="domain" description="ACT" evidence="1">
    <location>
        <begin position="71"/>
        <end position="127"/>
    </location>
</feature>
<accession>A0A9D1SWE3</accession>
<dbReference type="InterPro" id="IPR045865">
    <property type="entry name" value="ACT-like_dom_sf"/>
</dbReference>
<evidence type="ECO:0000259" key="1">
    <source>
        <dbReference type="PROSITE" id="PS51671"/>
    </source>
</evidence>
<sequence>MLVNQIAVFLENRKGRLAAMLAALSDAGINVESLHIADTRDFGIVRIITDDNPAAKKALTAAGFTVADTDLVAVEVDDAPGALTATLGLLSKEGVNLEYVYSYSRKGGKALILFKTDEAERAQKLLG</sequence>
<dbReference type="InterPro" id="IPR002912">
    <property type="entry name" value="ACT_dom"/>
</dbReference>